<gene>
    <name evidence="2" type="ORF">C475_19088</name>
</gene>
<evidence type="ECO:0000313" key="2">
    <source>
        <dbReference type="EMBL" id="ELZ21094.1"/>
    </source>
</evidence>
<dbReference type="eggNOG" id="arCOG00310">
    <property type="taxonomic scope" value="Archaea"/>
</dbReference>
<dbReference type="InterPro" id="IPR036249">
    <property type="entry name" value="Thioredoxin-like_sf"/>
</dbReference>
<sequence length="181" mass="20173">MSSPDLDSGVVAPDFELPNVGNGPDPLSLDHVVDTVDFAVLLLLRDYHCPKCKNQVQTLAEEARQFAELNAVVLPILPEPVDRAADWQEQFDLPFPLLADPEKDIADKYDQPTQYGKLGELHDMIGRLPESVVLDTRGDEAEIVYTYEGESPGDRPEVETLLGEIDRLQETFVYDCSLVDC</sequence>
<dbReference type="PROSITE" id="PS51352">
    <property type="entry name" value="THIOREDOXIN_2"/>
    <property type="match status" value="1"/>
</dbReference>
<dbReference type="RefSeq" id="WP_006885482.1">
    <property type="nucleotide sequence ID" value="NZ_AOIU01000043.1"/>
</dbReference>
<dbReference type="OrthoDB" id="146452at2157"/>
<dbReference type="Gene3D" id="3.40.30.10">
    <property type="entry name" value="Glutaredoxin"/>
    <property type="match status" value="1"/>
</dbReference>
<dbReference type="STRING" id="797114.C475_19088"/>
<protein>
    <submittedName>
        <fullName evidence="2">Alkyl hydroperoxide reductase/ Thiol specific antioxidant/ Mal allergen</fullName>
    </submittedName>
</protein>
<proteinExistence type="predicted"/>
<evidence type="ECO:0000313" key="3">
    <source>
        <dbReference type="Proteomes" id="UP000011626"/>
    </source>
</evidence>
<feature type="domain" description="Thioredoxin" evidence="1">
    <location>
        <begin position="6"/>
        <end position="170"/>
    </location>
</feature>
<dbReference type="Pfam" id="PF00578">
    <property type="entry name" value="AhpC-TSA"/>
    <property type="match status" value="1"/>
</dbReference>
<dbReference type="SUPFAM" id="SSF52833">
    <property type="entry name" value="Thioredoxin-like"/>
    <property type="match status" value="1"/>
</dbReference>
<dbReference type="AlphaFoldDB" id="M0CGU4"/>
<accession>M0CGU4</accession>
<dbReference type="GO" id="GO:0016209">
    <property type="term" value="F:antioxidant activity"/>
    <property type="evidence" value="ECO:0007669"/>
    <property type="project" value="InterPro"/>
</dbReference>
<dbReference type="InterPro" id="IPR013766">
    <property type="entry name" value="Thioredoxin_domain"/>
</dbReference>
<reference evidence="2 3" key="1">
    <citation type="journal article" date="2014" name="PLoS Genet.">
        <title>Phylogenetically driven sequencing of extremely halophilic archaea reveals strategies for static and dynamic osmo-response.</title>
        <authorList>
            <person name="Becker E.A."/>
            <person name="Seitzer P.M."/>
            <person name="Tritt A."/>
            <person name="Larsen D."/>
            <person name="Krusor M."/>
            <person name="Yao A.I."/>
            <person name="Wu D."/>
            <person name="Madern D."/>
            <person name="Eisen J.A."/>
            <person name="Darling A.E."/>
            <person name="Facciotti M.T."/>
        </authorList>
    </citation>
    <scope>NUCLEOTIDE SEQUENCE [LARGE SCALE GENOMIC DNA]</scope>
    <source>
        <strain evidence="2 3">2-9-1</strain>
    </source>
</reference>
<comment type="caution">
    <text evidence="2">The sequence shown here is derived from an EMBL/GenBank/DDBJ whole genome shotgun (WGS) entry which is preliminary data.</text>
</comment>
<dbReference type="Proteomes" id="UP000011626">
    <property type="component" value="Unassembled WGS sequence"/>
</dbReference>
<evidence type="ECO:0000259" key="1">
    <source>
        <dbReference type="PROSITE" id="PS51352"/>
    </source>
</evidence>
<organism evidence="2 3">
    <name type="scientific">Halosimplex carlsbadense 2-9-1</name>
    <dbReference type="NCBI Taxonomy" id="797114"/>
    <lineage>
        <taxon>Archaea</taxon>
        <taxon>Methanobacteriati</taxon>
        <taxon>Methanobacteriota</taxon>
        <taxon>Stenosarchaea group</taxon>
        <taxon>Halobacteria</taxon>
        <taxon>Halobacteriales</taxon>
        <taxon>Haloarculaceae</taxon>
        <taxon>Halosimplex</taxon>
    </lineage>
</organism>
<name>M0CGU4_9EURY</name>
<dbReference type="InterPro" id="IPR000866">
    <property type="entry name" value="AhpC/TSA"/>
</dbReference>
<keyword evidence="3" id="KW-1185">Reference proteome</keyword>
<dbReference type="EMBL" id="AOIU01000043">
    <property type="protein sequence ID" value="ELZ21094.1"/>
    <property type="molecule type" value="Genomic_DNA"/>
</dbReference>
<dbReference type="GO" id="GO:0016491">
    <property type="term" value="F:oxidoreductase activity"/>
    <property type="evidence" value="ECO:0007669"/>
    <property type="project" value="InterPro"/>
</dbReference>